<keyword evidence="5" id="KW-0067">ATP-binding</keyword>
<dbReference type="InterPro" id="IPR027417">
    <property type="entry name" value="P-loop_NTPase"/>
</dbReference>
<dbReference type="CDD" id="cd03263">
    <property type="entry name" value="ABC_subfamily_A"/>
    <property type="match status" value="1"/>
</dbReference>
<dbReference type="SUPFAM" id="SSF52540">
    <property type="entry name" value="P-loop containing nucleoside triphosphate hydrolases"/>
    <property type="match status" value="1"/>
</dbReference>
<evidence type="ECO:0000256" key="1">
    <source>
        <dbReference type="ARBA" id="ARBA00005417"/>
    </source>
</evidence>
<dbReference type="InterPro" id="IPR050763">
    <property type="entry name" value="ABC_transporter_ATP-binding"/>
</dbReference>
<dbReference type="HOGENOM" id="CLU_000604_1_2_10"/>
<evidence type="ECO:0000256" key="4">
    <source>
        <dbReference type="ARBA" id="ARBA00022741"/>
    </source>
</evidence>
<protein>
    <submittedName>
        <fullName evidence="7">ABC-type multidrug transport system, ATPase component</fullName>
    </submittedName>
</protein>
<dbReference type="STRING" id="926562.Oweho_0230"/>
<dbReference type="SMART" id="SM00382">
    <property type="entry name" value="AAA"/>
    <property type="match status" value="1"/>
</dbReference>
<dbReference type="InterPro" id="IPR017871">
    <property type="entry name" value="ABC_transporter-like_CS"/>
</dbReference>
<gene>
    <name evidence="7" type="ordered locus">Oweho_0230</name>
</gene>
<dbReference type="InterPro" id="IPR003593">
    <property type="entry name" value="AAA+_ATPase"/>
</dbReference>
<evidence type="ECO:0000313" key="7">
    <source>
        <dbReference type="EMBL" id="AEV31252.1"/>
    </source>
</evidence>
<dbReference type="OrthoDB" id="9801987at2"/>
<dbReference type="eggNOG" id="COG1131">
    <property type="taxonomic scope" value="Bacteria"/>
</dbReference>
<keyword evidence="2" id="KW-0813">Transport</keyword>
<dbReference type="GO" id="GO:0005524">
    <property type="term" value="F:ATP binding"/>
    <property type="evidence" value="ECO:0007669"/>
    <property type="project" value="UniProtKB-KW"/>
</dbReference>
<dbReference type="InterPro" id="IPR003439">
    <property type="entry name" value="ABC_transporter-like_ATP-bd"/>
</dbReference>
<evidence type="ECO:0000256" key="2">
    <source>
        <dbReference type="ARBA" id="ARBA00022448"/>
    </source>
</evidence>
<dbReference type="KEGG" id="oho:Oweho_0230"/>
<dbReference type="PROSITE" id="PS50893">
    <property type="entry name" value="ABC_TRANSPORTER_2"/>
    <property type="match status" value="1"/>
</dbReference>
<feature type="domain" description="ABC transporter" evidence="6">
    <location>
        <begin position="2"/>
        <end position="234"/>
    </location>
</feature>
<dbReference type="Proteomes" id="UP000005631">
    <property type="component" value="Chromosome"/>
</dbReference>
<dbReference type="GO" id="GO:0016887">
    <property type="term" value="F:ATP hydrolysis activity"/>
    <property type="evidence" value="ECO:0007669"/>
    <property type="project" value="InterPro"/>
</dbReference>
<organism evidence="7 8">
    <name type="scientific">Owenweeksia hongkongensis (strain DSM 17368 / CIP 108786 / JCM 12287 / NRRL B-23963 / UST20020801)</name>
    <dbReference type="NCBI Taxonomy" id="926562"/>
    <lineage>
        <taxon>Bacteria</taxon>
        <taxon>Pseudomonadati</taxon>
        <taxon>Bacteroidota</taxon>
        <taxon>Flavobacteriia</taxon>
        <taxon>Flavobacteriales</taxon>
        <taxon>Owenweeksiaceae</taxon>
        <taxon>Owenweeksia</taxon>
    </lineage>
</organism>
<keyword evidence="4" id="KW-0547">Nucleotide-binding</keyword>
<dbReference type="PANTHER" id="PTHR42711">
    <property type="entry name" value="ABC TRANSPORTER ATP-BINDING PROTEIN"/>
    <property type="match status" value="1"/>
</dbReference>
<dbReference type="RefSeq" id="WP_014200613.1">
    <property type="nucleotide sequence ID" value="NC_016599.1"/>
</dbReference>
<sequence>MIQVLNLHKSYATNNTNAVSDLNLQVQKGEFYGLLGANGAGKTTTIAMLCGILKPNTGSILIDGKNIEEHHEYIKQHFGVVPQDLALYSALNAYENLRFVGKMYDIPKLELEAKIEKYIDLFGLKPYAKRKLGTYSGGMKRKVNLIAGILHDPKLVFLDEPTVGIDIQSKKLIIDFLKDLHTKGTTIIYTSHNMEEAEMLCTRIGILNLGKLILEGTPNELTALNPKFHKLENLLLHLAEHGEISLNS</sequence>
<dbReference type="EMBL" id="CP003156">
    <property type="protein sequence ID" value="AEV31252.1"/>
    <property type="molecule type" value="Genomic_DNA"/>
</dbReference>
<keyword evidence="3" id="KW-0536">Nodulation</keyword>
<proteinExistence type="inferred from homology"/>
<dbReference type="Pfam" id="PF00005">
    <property type="entry name" value="ABC_tran"/>
    <property type="match status" value="1"/>
</dbReference>
<dbReference type="PANTHER" id="PTHR42711:SF5">
    <property type="entry name" value="ABC TRANSPORTER ATP-BINDING PROTEIN NATA"/>
    <property type="match status" value="1"/>
</dbReference>
<dbReference type="AlphaFoldDB" id="G8R7E1"/>
<evidence type="ECO:0000256" key="5">
    <source>
        <dbReference type="ARBA" id="ARBA00022840"/>
    </source>
</evidence>
<evidence type="ECO:0000313" key="8">
    <source>
        <dbReference type="Proteomes" id="UP000005631"/>
    </source>
</evidence>
<comment type="similarity">
    <text evidence="1">Belongs to the ABC transporter superfamily.</text>
</comment>
<evidence type="ECO:0000256" key="3">
    <source>
        <dbReference type="ARBA" id="ARBA00022458"/>
    </source>
</evidence>
<accession>G8R7E1</accession>
<reference evidence="7 8" key="1">
    <citation type="journal article" date="2012" name="Stand. Genomic Sci.">
        <title>Genome sequence of the orange-pigmented seawater bacterium Owenweeksia hongkongensis type strain (UST20020801(T)).</title>
        <authorList>
            <person name="Riedel T."/>
            <person name="Held B."/>
            <person name="Nolan M."/>
            <person name="Lucas S."/>
            <person name="Lapidus A."/>
            <person name="Tice H."/>
            <person name="Del Rio T.G."/>
            <person name="Cheng J.F."/>
            <person name="Han C."/>
            <person name="Tapia R."/>
            <person name="Goodwin L.A."/>
            <person name="Pitluck S."/>
            <person name="Liolios K."/>
            <person name="Mavromatis K."/>
            <person name="Pagani I."/>
            <person name="Ivanova N."/>
            <person name="Mikhailova N."/>
            <person name="Pati A."/>
            <person name="Chen A."/>
            <person name="Palaniappan K."/>
            <person name="Rohde M."/>
            <person name="Tindall B.J."/>
            <person name="Detter J.C."/>
            <person name="Goker M."/>
            <person name="Woyke T."/>
            <person name="Bristow J."/>
            <person name="Eisen J.A."/>
            <person name="Markowitz V."/>
            <person name="Hugenholtz P."/>
            <person name="Klenk H.P."/>
            <person name="Kyrpides N.C."/>
        </authorList>
    </citation>
    <scope>NUCLEOTIDE SEQUENCE</scope>
    <source>
        <strain evidence="8">DSM 17368 / JCM 12287 / NRRL B-23963</strain>
    </source>
</reference>
<keyword evidence="8" id="KW-1185">Reference proteome</keyword>
<name>G8R7E1_OWEHD</name>
<dbReference type="PROSITE" id="PS00211">
    <property type="entry name" value="ABC_TRANSPORTER_1"/>
    <property type="match status" value="1"/>
</dbReference>
<evidence type="ECO:0000259" key="6">
    <source>
        <dbReference type="PROSITE" id="PS50893"/>
    </source>
</evidence>
<dbReference type="Gene3D" id="3.40.50.300">
    <property type="entry name" value="P-loop containing nucleotide triphosphate hydrolases"/>
    <property type="match status" value="1"/>
</dbReference>